<accession>A0A4R9AY80</accession>
<gene>
    <name evidence="3" type="ORF">E3T50_05185</name>
</gene>
<name>A0A4R9AY80_9MICO</name>
<keyword evidence="4" id="KW-1185">Reference proteome</keyword>
<dbReference type="Proteomes" id="UP000297983">
    <property type="component" value="Unassembled WGS sequence"/>
</dbReference>
<keyword evidence="2" id="KW-0472">Membrane</keyword>
<keyword evidence="2" id="KW-0812">Transmembrane</keyword>
<evidence type="ECO:0000313" key="4">
    <source>
        <dbReference type="Proteomes" id="UP000297983"/>
    </source>
</evidence>
<evidence type="ECO:0000256" key="1">
    <source>
        <dbReference type="SAM" id="MobiDB-lite"/>
    </source>
</evidence>
<keyword evidence="2" id="KW-1133">Transmembrane helix</keyword>
<feature type="transmembrane region" description="Helical" evidence="2">
    <location>
        <begin position="31"/>
        <end position="52"/>
    </location>
</feature>
<dbReference type="RefSeq" id="WP_134550884.1">
    <property type="nucleotide sequence ID" value="NZ_SOHL01000008.1"/>
</dbReference>
<dbReference type="EMBL" id="SOHL01000008">
    <property type="protein sequence ID" value="TFD72711.1"/>
    <property type="molecule type" value="Genomic_DNA"/>
</dbReference>
<dbReference type="AlphaFoldDB" id="A0A4R9AY80"/>
<sequence length="90" mass="9735">MTALISDALITVVLAATPDPNFDPNTVTPGVVGFVAIFFVAAATVLLCLDVVRRIRRTTYRAEIKARLDAELAERDNDPNAPRTPGDKPE</sequence>
<proteinExistence type="predicted"/>
<feature type="region of interest" description="Disordered" evidence="1">
    <location>
        <begin position="71"/>
        <end position="90"/>
    </location>
</feature>
<protein>
    <submittedName>
        <fullName evidence="3">Uncharacterized protein</fullName>
    </submittedName>
</protein>
<comment type="caution">
    <text evidence="3">The sequence shown here is derived from an EMBL/GenBank/DDBJ whole genome shotgun (WGS) entry which is preliminary data.</text>
</comment>
<evidence type="ECO:0000313" key="3">
    <source>
        <dbReference type="EMBL" id="TFD72711.1"/>
    </source>
</evidence>
<reference evidence="3 4" key="1">
    <citation type="submission" date="2019-03" db="EMBL/GenBank/DDBJ databases">
        <title>Genomics of glacier-inhabiting Cryobacterium strains.</title>
        <authorList>
            <person name="Liu Q."/>
            <person name="Xin Y.-H."/>
        </authorList>
    </citation>
    <scope>NUCLEOTIDE SEQUENCE [LARGE SCALE GENOMIC DNA]</scope>
    <source>
        <strain evidence="3 4">Hz16</strain>
    </source>
</reference>
<evidence type="ECO:0000256" key="2">
    <source>
        <dbReference type="SAM" id="Phobius"/>
    </source>
</evidence>
<organism evidence="3 4">
    <name type="scientific">Cryobacterium gelidum</name>
    <dbReference type="NCBI Taxonomy" id="1259164"/>
    <lineage>
        <taxon>Bacteria</taxon>
        <taxon>Bacillati</taxon>
        <taxon>Actinomycetota</taxon>
        <taxon>Actinomycetes</taxon>
        <taxon>Micrococcales</taxon>
        <taxon>Microbacteriaceae</taxon>
        <taxon>Cryobacterium</taxon>
    </lineage>
</organism>